<dbReference type="InterPro" id="IPR016181">
    <property type="entry name" value="Acyl_CoA_acyltransferase"/>
</dbReference>
<dbReference type="Proteomes" id="UP000317484">
    <property type="component" value="Unassembled WGS sequence"/>
</dbReference>
<dbReference type="PANTHER" id="PTHR43792">
    <property type="entry name" value="GNAT FAMILY, PUTATIVE (AFU_ORTHOLOGUE AFUA_3G00765)-RELATED-RELATED"/>
    <property type="match status" value="1"/>
</dbReference>
<organism evidence="2 3">
    <name type="scientific">Geodermatophilus aquaeductus</name>
    <dbReference type="NCBI Taxonomy" id="1564161"/>
    <lineage>
        <taxon>Bacteria</taxon>
        <taxon>Bacillati</taxon>
        <taxon>Actinomycetota</taxon>
        <taxon>Actinomycetes</taxon>
        <taxon>Geodermatophilales</taxon>
        <taxon>Geodermatophilaceae</taxon>
        <taxon>Geodermatophilus</taxon>
    </lineage>
</organism>
<dbReference type="InterPro" id="IPR000182">
    <property type="entry name" value="GNAT_dom"/>
</dbReference>
<feature type="domain" description="N-acetyltransferase" evidence="1">
    <location>
        <begin position="11"/>
        <end position="166"/>
    </location>
</feature>
<dbReference type="PANTHER" id="PTHR43792:SF1">
    <property type="entry name" value="N-ACETYLTRANSFERASE DOMAIN-CONTAINING PROTEIN"/>
    <property type="match status" value="1"/>
</dbReference>
<dbReference type="Pfam" id="PF13302">
    <property type="entry name" value="Acetyltransf_3"/>
    <property type="match status" value="1"/>
</dbReference>
<evidence type="ECO:0000313" key="3">
    <source>
        <dbReference type="Proteomes" id="UP000317484"/>
    </source>
</evidence>
<dbReference type="EMBL" id="FXTJ01000001">
    <property type="protein sequence ID" value="SMO34851.1"/>
    <property type="molecule type" value="Genomic_DNA"/>
</dbReference>
<accession>A0A521AJB4</accession>
<gene>
    <name evidence="2" type="ORF">SAMN06273567_101155</name>
</gene>
<keyword evidence="3" id="KW-1185">Reference proteome</keyword>
<sequence>MRVAVVHLSGPVFAALADGDLAAASAVAPVPLPPGFADPGWAAVWGMRAAQVAADPAVAAWVTGAVRDLDSGLVVGRAGFHGPPDRGMVEIGYAVLPEHRRRGYARAALAALLDRSHREPDVRVVRLSIAPHNTASQAVARPFGFRVVGEQVDEVDGPEVVYERDA</sequence>
<dbReference type="AlphaFoldDB" id="A0A521AJB4"/>
<reference evidence="2 3" key="1">
    <citation type="submission" date="2017-05" db="EMBL/GenBank/DDBJ databases">
        <authorList>
            <person name="Varghese N."/>
            <person name="Submissions S."/>
        </authorList>
    </citation>
    <scope>NUCLEOTIDE SEQUENCE [LARGE SCALE GENOMIC DNA]</scope>
    <source>
        <strain evidence="2 3">DSM 46834</strain>
    </source>
</reference>
<dbReference type="GO" id="GO:0016747">
    <property type="term" value="F:acyltransferase activity, transferring groups other than amino-acyl groups"/>
    <property type="evidence" value="ECO:0007669"/>
    <property type="project" value="InterPro"/>
</dbReference>
<proteinExistence type="predicted"/>
<evidence type="ECO:0000259" key="1">
    <source>
        <dbReference type="PROSITE" id="PS51186"/>
    </source>
</evidence>
<name>A0A521AJB4_9ACTN</name>
<dbReference type="Gene3D" id="3.40.630.30">
    <property type="match status" value="1"/>
</dbReference>
<dbReference type="InterPro" id="IPR051531">
    <property type="entry name" value="N-acetyltransferase"/>
</dbReference>
<keyword evidence="2" id="KW-0808">Transferase</keyword>
<evidence type="ECO:0000313" key="2">
    <source>
        <dbReference type="EMBL" id="SMO34851.1"/>
    </source>
</evidence>
<dbReference type="SUPFAM" id="SSF55729">
    <property type="entry name" value="Acyl-CoA N-acyltransferases (Nat)"/>
    <property type="match status" value="1"/>
</dbReference>
<protein>
    <submittedName>
        <fullName evidence="2">Protein N-acetyltransferase, RimJ/RimL family</fullName>
    </submittedName>
</protein>
<dbReference type="PROSITE" id="PS51186">
    <property type="entry name" value="GNAT"/>
    <property type="match status" value="1"/>
</dbReference>